<evidence type="ECO:0000256" key="4">
    <source>
        <dbReference type="ARBA" id="ARBA00022694"/>
    </source>
</evidence>
<comment type="function">
    <text evidence="8">Ligates lysine onto the cytidine present at position 34 of the AUA codon-specific tRNA(Ile) that contains the anticodon CAU, in an ATP-dependent manner. Cytidine is converted to lysidine, thus changing the amino acid specificity of the tRNA from methionine to isoleucine.</text>
</comment>
<dbReference type="Gene3D" id="3.50.40.10">
    <property type="entry name" value="Phenylalanyl-trna Synthetase, Chain B, domain 3"/>
    <property type="match status" value="1"/>
</dbReference>
<dbReference type="AlphaFoldDB" id="A0A081PH63"/>
<keyword evidence="2 8" id="KW-0963">Cytoplasm</keyword>
<dbReference type="CDD" id="cd01992">
    <property type="entry name" value="TilS_N"/>
    <property type="match status" value="1"/>
</dbReference>
<dbReference type="EC" id="6.3.4.19" evidence="8"/>
<dbReference type="NCBIfam" id="TIGR02433">
    <property type="entry name" value="lysidine_TilS_C"/>
    <property type="match status" value="1"/>
</dbReference>
<comment type="caution">
    <text evidence="10">The sequence shown here is derived from an EMBL/GenBank/DDBJ whole genome shotgun (WGS) entry which is preliminary data.</text>
</comment>
<dbReference type="RefSeq" id="WP_037440718.1">
    <property type="nucleotide sequence ID" value="NZ_JNFF01000053.1"/>
</dbReference>
<dbReference type="Pfam" id="PF01171">
    <property type="entry name" value="ATP_bind_3"/>
    <property type="match status" value="1"/>
</dbReference>
<sequence length="443" mass="50212">MLPLHSFTEFIRQQELFEAGERILLAVSGGKDSVLMTRFFRAAGFQFGIAHCNFGLRGTESVRDEEFVRALASELEVPFYVTHFKTKSFASSKRISTQMAARELRYAWFDQIRQEENYAKIALAQHQDDAIETVLLNLVRGTGIAGLHGIQAKRDFLIRPLLYLNREMVDSLIRSNEIAFVEDSSNSSTVYARNKIRLEVIPRLKEINPGLEYTFMQNIERFAETEILVQQAISSAAAGLIREENGVLKLSIAAVGSLHPARLLLGGALKTYNFSETVVSDLLNSLSGQSGKSFYSDTHRITIDRDDLLLLPLDQNVIQPVSVHPDDSLISLPGQKIGIRQSEDIRFERNQQIAYIDAAKLIYPLVIRQWEEGDRFMPLGMRQFKKISDFFIDQKVPLPLKSQIPVLLNGNGEVIWIAGMRQDNRYKVTSSTKKVVIFEQKIK</sequence>
<keyword evidence="4 8" id="KW-0819">tRNA processing</keyword>
<evidence type="ECO:0000313" key="10">
    <source>
        <dbReference type="EMBL" id="KEQ30036.1"/>
    </source>
</evidence>
<evidence type="ECO:0000313" key="11">
    <source>
        <dbReference type="Proteomes" id="UP000028007"/>
    </source>
</evidence>
<protein>
    <recommendedName>
        <fullName evidence="8">tRNA(Ile)-lysidine synthase</fullName>
        <ecNumber evidence="8">6.3.4.19</ecNumber>
    </recommendedName>
    <alternativeName>
        <fullName evidence="8">tRNA(Ile)-2-lysyl-cytidine synthase</fullName>
    </alternativeName>
    <alternativeName>
        <fullName evidence="8">tRNA(Ile)-lysidine synthetase</fullName>
    </alternativeName>
</protein>
<dbReference type="OrthoDB" id="9807403at2"/>
<evidence type="ECO:0000256" key="2">
    <source>
        <dbReference type="ARBA" id="ARBA00022490"/>
    </source>
</evidence>
<dbReference type="SMART" id="SM00977">
    <property type="entry name" value="TilS_C"/>
    <property type="match status" value="1"/>
</dbReference>
<keyword evidence="11" id="KW-1185">Reference proteome</keyword>
<dbReference type="EMBL" id="JNFF01000053">
    <property type="protein sequence ID" value="KEQ30036.1"/>
    <property type="molecule type" value="Genomic_DNA"/>
</dbReference>
<dbReference type="PANTHER" id="PTHR43033:SF1">
    <property type="entry name" value="TRNA(ILE)-LYSIDINE SYNTHASE-RELATED"/>
    <property type="match status" value="1"/>
</dbReference>
<organism evidence="10 11">
    <name type="scientific">Pedobacter antarcticus 4BY</name>
    <dbReference type="NCBI Taxonomy" id="1358423"/>
    <lineage>
        <taxon>Bacteria</taxon>
        <taxon>Pseudomonadati</taxon>
        <taxon>Bacteroidota</taxon>
        <taxon>Sphingobacteriia</taxon>
        <taxon>Sphingobacteriales</taxon>
        <taxon>Sphingobacteriaceae</taxon>
        <taxon>Pedobacter</taxon>
    </lineage>
</organism>
<feature type="binding site" evidence="8">
    <location>
        <begin position="28"/>
        <end position="33"/>
    </location>
    <ligand>
        <name>ATP</name>
        <dbReference type="ChEBI" id="CHEBI:30616"/>
    </ligand>
</feature>
<name>A0A081PH63_9SPHI</name>
<evidence type="ECO:0000256" key="1">
    <source>
        <dbReference type="ARBA" id="ARBA00004496"/>
    </source>
</evidence>
<comment type="similarity">
    <text evidence="8">Belongs to the tRNA(Ile)-lysidine synthase family.</text>
</comment>
<dbReference type="eggNOG" id="COG0037">
    <property type="taxonomic scope" value="Bacteria"/>
</dbReference>
<evidence type="ECO:0000256" key="3">
    <source>
        <dbReference type="ARBA" id="ARBA00022598"/>
    </source>
</evidence>
<dbReference type="HAMAP" id="MF_01161">
    <property type="entry name" value="tRNA_Ile_lys_synt"/>
    <property type="match status" value="1"/>
</dbReference>
<evidence type="ECO:0000256" key="7">
    <source>
        <dbReference type="ARBA" id="ARBA00048539"/>
    </source>
</evidence>
<dbReference type="InterPro" id="IPR012795">
    <property type="entry name" value="tRNA_Ile_lys_synt_N"/>
</dbReference>
<comment type="subcellular location">
    <subcellularLocation>
        <location evidence="1 8">Cytoplasm</location>
    </subcellularLocation>
</comment>
<dbReference type="GO" id="GO:0032267">
    <property type="term" value="F:tRNA(Ile)-lysidine synthase activity"/>
    <property type="evidence" value="ECO:0007669"/>
    <property type="project" value="UniProtKB-EC"/>
</dbReference>
<dbReference type="InterPro" id="IPR011063">
    <property type="entry name" value="TilS/TtcA_N"/>
</dbReference>
<evidence type="ECO:0000256" key="6">
    <source>
        <dbReference type="ARBA" id="ARBA00022840"/>
    </source>
</evidence>
<accession>A0A081PH63</accession>
<evidence type="ECO:0000256" key="8">
    <source>
        <dbReference type="HAMAP-Rule" id="MF_01161"/>
    </source>
</evidence>
<dbReference type="Pfam" id="PF11734">
    <property type="entry name" value="TilS_C"/>
    <property type="match status" value="1"/>
</dbReference>
<evidence type="ECO:0000256" key="5">
    <source>
        <dbReference type="ARBA" id="ARBA00022741"/>
    </source>
</evidence>
<dbReference type="Gene3D" id="3.40.50.620">
    <property type="entry name" value="HUPs"/>
    <property type="match status" value="1"/>
</dbReference>
<dbReference type="GO" id="GO:0005524">
    <property type="term" value="F:ATP binding"/>
    <property type="evidence" value="ECO:0007669"/>
    <property type="project" value="UniProtKB-UniRule"/>
</dbReference>
<keyword evidence="6 8" id="KW-0067">ATP-binding</keyword>
<dbReference type="InterPro" id="IPR012094">
    <property type="entry name" value="tRNA_Ile_lys_synt"/>
</dbReference>
<dbReference type="GO" id="GO:0005737">
    <property type="term" value="C:cytoplasm"/>
    <property type="evidence" value="ECO:0007669"/>
    <property type="project" value="UniProtKB-SubCell"/>
</dbReference>
<comment type="domain">
    <text evidence="8">The N-terminal region contains the highly conserved SGGXDS motif, predicted to be a P-loop motif involved in ATP binding.</text>
</comment>
<proteinExistence type="inferred from homology"/>
<dbReference type="InterPro" id="IPR012796">
    <property type="entry name" value="Lysidine-tRNA-synth_C"/>
</dbReference>
<gene>
    <name evidence="8" type="primary">tilS</name>
    <name evidence="10" type="ORF">N180_11450</name>
</gene>
<dbReference type="SUPFAM" id="SSF52402">
    <property type="entry name" value="Adenine nucleotide alpha hydrolases-like"/>
    <property type="match status" value="1"/>
</dbReference>
<dbReference type="PANTHER" id="PTHR43033">
    <property type="entry name" value="TRNA(ILE)-LYSIDINE SYNTHASE-RELATED"/>
    <property type="match status" value="1"/>
</dbReference>
<evidence type="ECO:0000259" key="9">
    <source>
        <dbReference type="SMART" id="SM00977"/>
    </source>
</evidence>
<dbReference type="Proteomes" id="UP000028007">
    <property type="component" value="Unassembled WGS sequence"/>
</dbReference>
<keyword evidence="3 8" id="KW-0436">Ligase</keyword>
<dbReference type="NCBIfam" id="TIGR02432">
    <property type="entry name" value="lysidine_TilS_N"/>
    <property type="match status" value="1"/>
</dbReference>
<dbReference type="GO" id="GO:0006400">
    <property type="term" value="P:tRNA modification"/>
    <property type="evidence" value="ECO:0007669"/>
    <property type="project" value="UniProtKB-UniRule"/>
</dbReference>
<dbReference type="InterPro" id="IPR020825">
    <property type="entry name" value="Phe-tRNA_synthase-like_B3/B4"/>
</dbReference>
<feature type="domain" description="Lysidine-tRNA(Ile) synthetase C-terminal" evidence="9">
    <location>
        <begin position="365"/>
        <end position="438"/>
    </location>
</feature>
<dbReference type="InterPro" id="IPR014729">
    <property type="entry name" value="Rossmann-like_a/b/a_fold"/>
</dbReference>
<reference evidence="10 11" key="1">
    <citation type="journal article" date="1992" name="Int. J. Syst. Bacteriol.">
        <title>Sphingobacterium antarcticus sp. nov. a Psychrotrophic Bacterium from the Soils of Schirmacher Oasis, Antarctica.</title>
        <authorList>
            <person name="Shivaji S."/>
            <person name="Ray M.K."/>
            <person name="Rao N.S."/>
            <person name="Saiserr L."/>
            <person name="Jagannadham M.V."/>
            <person name="Kumar G.S."/>
            <person name="Reddy G."/>
            <person name="Bhargava P.M."/>
        </authorList>
    </citation>
    <scope>NUCLEOTIDE SEQUENCE [LARGE SCALE GENOMIC DNA]</scope>
    <source>
        <strain evidence="10 11">4BY</strain>
    </source>
</reference>
<dbReference type="SUPFAM" id="SSF56037">
    <property type="entry name" value="PheT/TilS domain"/>
    <property type="match status" value="1"/>
</dbReference>
<keyword evidence="5 8" id="KW-0547">Nucleotide-binding</keyword>
<comment type="catalytic activity">
    <reaction evidence="7 8">
        <text>cytidine(34) in tRNA(Ile2) + L-lysine + ATP = lysidine(34) in tRNA(Ile2) + AMP + diphosphate + H(+)</text>
        <dbReference type="Rhea" id="RHEA:43744"/>
        <dbReference type="Rhea" id="RHEA-COMP:10625"/>
        <dbReference type="Rhea" id="RHEA-COMP:10670"/>
        <dbReference type="ChEBI" id="CHEBI:15378"/>
        <dbReference type="ChEBI" id="CHEBI:30616"/>
        <dbReference type="ChEBI" id="CHEBI:32551"/>
        <dbReference type="ChEBI" id="CHEBI:33019"/>
        <dbReference type="ChEBI" id="CHEBI:82748"/>
        <dbReference type="ChEBI" id="CHEBI:83665"/>
        <dbReference type="ChEBI" id="CHEBI:456215"/>
        <dbReference type="EC" id="6.3.4.19"/>
    </reaction>
</comment>